<dbReference type="GO" id="GO:0005524">
    <property type="term" value="F:ATP binding"/>
    <property type="evidence" value="ECO:0007669"/>
    <property type="project" value="UniProtKB-UniRule"/>
</dbReference>
<dbReference type="AlphaFoldDB" id="A0A517IBF1"/>
<feature type="domain" description="UvrD-like helicase ATP-binding" evidence="12">
    <location>
        <begin position="14"/>
        <end position="290"/>
    </location>
</feature>
<dbReference type="InterPro" id="IPR027417">
    <property type="entry name" value="P-loop_NTPase"/>
</dbReference>
<evidence type="ECO:0000256" key="9">
    <source>
        <dbReference type="ARBA" id="ARBA00034808"/>
    </source>
</evidence>
<gene>
    <name evidence="13" type="ORF">FPS98_20530</name>
</gene>
<dbReference type="Gene3D" id="1.10.486.10">
    <property type="entry name" value="PCRA, domain 4"/>
    <property type="match status" value="1"/>
</dbReference>
<evidence type="ECO:0000256" key="2">
    <source>
        <dbReference type="ARBA" id="ARBA00022741"/>
    </source>
</evidence>
<dbReference type="RefSeq" id="WP_144617789.1">
    <property type="nucleotide sequence ID" value="NZ_CP042161.1"/>
</dbReference>
<keyword evidence="7" id="KW-0413">Isomerase</keyword>
<proteinExistence type="inferred from homology"/>
<comment type="similarity">
    <text evidence="1">Belongs to the helicase family. UvrD subfamily.</text>
</comment>
<dbReference type="SUPFAM" id="SSF52540">
    <property type="entry name" value="P-loop containing nucleoside triphosphate hydrolases"/>
    <property type="match status" value="1"/>
</dbReference>
<comment type="catalytic activity">
    <reaction evidence="8">
        <text>Couples ATP hydrolysis with the unwinding of duplex DNA by translocating in the 3'-5' direction.</text>
        <dbReference type="EC" id="5.6.2.4"/>
    </reaction>
</comment>
<keyword evidence="4 11" id="KW-0347">Helicase</keyword>
<keyword evidence="5 11" id="KW-0067">ATP-binding</keyword>
<dbReference type="Proteomes" id="UP000317713">
    <property type="component" value="Chromosome"/>
</dbReference>
<evidence type="ECO:0000256" key="11">
    <source>
        <dbReference type="PROSITE-ProRule" id="PRU00560"/>
    </source>
</evidence>
<dbReference type="PANTHER" id="PTHR11070">
    <property type="entry name" value="UVRD / RECB / PCRA DNA HELICASE FAMILY MEMBER"/>
    <property type="match status" value="1"/>
</dbReference>
<feature type="binding site" evidence="11">
    <location>
        <begin position="35"/>
        <end position="42"/>
    </location>
    <ligand>
        <name>ATP</name>
        <dbReference type="ChEBI" id="CHEBI:30616"/>
    </ligand>
</feature>
<dbReference type="EC" id="5.6.2.4" evidence="9"/>
<reference evidence="13 14" key="1">
    <citation type="submission" date="2019-07" db="EMBL/GenBank/DDBJ databases">
        <title>Characterization of Brevibacillus brevis HK544, as a potential biocontrol agent.</title>
        <authorList>
            <person name="Kim H."/>
        </authorList>
    </citation>
    <scope>NUCLEOTIDE SEQUENCE [LARGE SCALE GENOMIC DNA]</scope>
    <source>
        <strain evidence="13 14">HK544</strain>
    </source>
</reference>
<dbReference type="PROSITE" id="PS51198">
    <property type="entry name" value="UVRD_HELICASE_ATP_BIND"/>
    <property type="match status" value="1"/>
</dbReference>
<evidence type="ECO:0000259" key="12">
    <source>
        <dbReference type="PROSITE" id="PS51198"/>
    </source>
</evidence>
<evidence type="ECO:0000256" key="8">
    <source>
        <dbReference type="ARBA" id="ARBA00034617"/>
    </source>
</evidence>
<comment type="catalytic activity">
    <reaction evidence="10">
        <text>ATP + H2O = ADP + phosphate + H(+)</text>
        <dbReference type="Rhea" id="RHEA:13065"/>
        <dbReference type="ChEBI" id="CHEBI:15377"/>
        <dbReference type="ChEBI" id="CHEBI:15378"/>
        <dbReference type="ChEBI" id="CHEBI:30616"/>
        <dbReference type="ChEBI" id="CHEBI:43474"/>
        <dbReference type="ChEBI" id="CHEBI:456216"/>
        <dbReference type="EC" id="5.6.2.4"/>
    </reaction>
</comment>
<dbReference type="InterPro" id="IPR013986">
    <property type="entry name" value="DExx_box_DNA_helicase_dom_sf"/>
</dbReference>
<evidence type="ECO:0000256" key="4">
    <source>
        <dbReference type="ARBA" id="ARBA00022806"/>
    </source>
</evidence>
<dbReference type="Gene3D" id="3.40.50.300">
    <property type="entry name" value="P-loop containing nucleotide triphosphate hydrolases"/>
    <property type="match status" value="2"/>
</dbReference>
<keyword evidence="6" id="KW-0238">DNA-binding</keyword>
<organism evidence="13 14">
    <name type="scientific">Brevibacillus brevis</name>
    <name type="common">Bacillus brevis</name>
    <dbReference type="NCBI Taxonomy" id="1393"/>
    <lineage>
        <taxon>Bacteria</taxon>
        <taxon>Bacillati</taxon>
        <taxon>Bacillota</taxon>
        <taxon>Bacilli</taxon>
        <taxon>Bacillales</taxon>
        <taxon>Paenibacillaceae</taxon>
        <taxon>Brevibacillus</taxon>
    </lineage>
</organism>
<dbReference type="CDD" id="cd17932">
    <property type="entry name" value="DEXQc_UvrD"/>
    <property type="match status" value="1"/>
</dbReference>
<dbReference type="PANTHER" id="PTHR11070:SF2">
    <property type="entry name" value="ATP-DEPENDENT DNA HELICASE SRS2"/>
    <property type="match status" value="1"/>
</dbReference>
<accession>A0A517IBF1</accession>
<dbReference type="GO" id="GO:0000725">
    <property type="term" value="P:recombinational repair"/>
    <property type="evidence" value="ECO:0007669"/>
    <property type="project" value="TreeGrafter"/>
</dbReference>
<evidence type="ECO:0000256" key="5">
    <source>
        <dbReference type="ARBA" id="ARBA00022840"/>
    </source>
</evidence>
<dbReference type="GO" id="GO:0043138">
    <property type="term" value="F:3'-5' DNA helicase activity"/>
    <property type="evidence" value="ECO:0007669"/>
    <property type="project" value="UniProtKB-EC"/>
</dbReference>
<evidence type="ECO:0000313" key="14">
    <source>
        <dbReference type="Proteomes" id="UP000317713"/>
    </source>
</evidence>
<keyword evidence="2 11" id="KW-0547">Nucleotide-binding</keyword>
<name>A0A517IBF1_BREBE</name>
<keyword evidence="3 11" id="KW-0378">Hydrolase</keyword>
<dbReference type="EMBL" id="CP042161">
    <property type="protein sequence ID" value="QDS36204.1"/>
    <property type="molecule type" value="Genomic_DNA"/>
</dbReference>
<dbReference type="InterPro" id="IPR000212">
    <property type="entry name" value="DNA_helicase_UvrD/REP"/>
</dbReference>
<sequence>MKEPMNNYEKKLNEIKNDEFQNAAYLSDKSTVVLAGPGSGKTTVLTLKIMKLLKEKIAPPQGLACVTFSKEAAYEFKHRLKKLGYQRRDNVFLGTVHSFCIAEVIGKFGHLYPKYQIPLPIKIISQKEKRKLFKQVKEELEIGDENLSLIELDKERSQNIEGKTRVEGSKNELAIKVAEEYERRLHSSGYTDFVSIVKFSTLLIQNESYVRKCLEAKFPWILVDEYQDLGRPLHEMILSFFNHTKIRIFAVGDPDQSIYGFGGAAPDYLIELYDLIGIERVRLIKNYRSTQDIIEASELALNIAEKRNYVAGLRKEDAEFDFITCEYGMEQQYQYVVESIIPSCIEQNIKLEEIALLVGYNDEIKDLSLVLENYKIPHYIAKHDFERSEIVLWLESCAMWTVDQSKASFEEIYEFWKRLLESHNKVITNKLDIKERRKVFDILTKNQHLSTNLLFWLRSTIQQFELKSLLELSTKYPEEAENLDNLLKVCADGKFKEYDVSKFTKIGKPENQVTVTTRHSSKGLEFEVVVLLGMEEGRFPYYNILNDTDKLAEAHRVFFVCVSRAKRVCYLIRSLRHTIYPRRGNPFEKRYPKSRFWSILEEKYGEA</sequence>
<dbReference type="GO" id="GO:0003677">
    <property type="term" value="F:DNA binding"/>
    <property type="evidence" value="ECO:0007669"/>
    <property type="project" value="UniProtKB-KW"/>
</dbReference>
<dbReference type="InterPro" id="IPR014016">
    <property type="entry name" value="UvrD-like_ATP-bd"/>
</dbReference>
<dbReference type="Gene3D" id="1.10.10.160">
    <property type="match status" value="1"/>
</dbReference>
<dbReference type="Pfam" id="PF13361">
    <property type="entry name" value="UvrD_C"/>
    <property type="match status" value="2"/>
</dbReference>
<evidence type="ECO:0000256" key="3">
    <source>
        <dbReference type="ARBA" id="ARBA00022801"/>
    </source>
</evidence>
<dbReference type="Pfam" id="PF00580">
    <property type="entry name" value="UvrD-helicase"/>
    <property type="match status" value="1"/>
</dbReference>
<evidence type="ECO:0000256" key="6">
    <source>
        <dbReference type="ARBA" id="ARBA00023125"/>
    </source>
</evidence>
<dbReference type="InterPro" id="IPR014017">
    <property type="entry name" value="DNA_helicase_UvrD-like_C"/>
</dbReference>
<protein>
    <recommendedName>
        <fullName evidence="9">DNA 3'-5' helicase</fullName>
        <ecNumber evidence="9">5.6.2.4</ecNumber>
    </recommendedName>
</protein>
<evidence type="ECO:0000256" key="1">
    <source>
        <dbReference type="ARBA" id="ARBA00009922"/>
    </source>
</evidence>
<evidence type="ECO:0000313" key="13">
    <source>
        <dbReference type="EMBL" id="QDS36204.1"/>
    </source>
</evidence>
<dbReference type="GO" id="GO:0016887">
    <property type="term" value="F:ATP hydrolysis activity"/>
    <property type="evidence" value="ECO:0007669"/>
    <property type="project" value="RHEA"/>
</dbReference>
<evidence type="ECO:0000256" key="7">
    <source>
        <dbReference type="ARBA" id="ARBA00023235"/>
    </source>
</evidence>
<evidence type="ECO:0000256" key="10">
    <source>
        <dbReference type="ARBA" id="ARBA00048988"/>
    </source>
</evidence>